<evidence type="ECO:0000313" key="2">
    <source>
        <dbReference type="EMBL" id="KDR17343.1"/>
    </source>
</evidence>
<name>A0A067R2U9_ZOONE</name>
<dbReference type="Proteomes" id="UP000027135">
    <property type="component" value="Unassembled WGS sequence"/>
</dbReference>
<protein>
    <submittedName>
        <fullName evidence="2">Uncharacterized protein</fullName>
    </submittedName>
</protein>
<feature type="signal peptide" evidence="1">
    <location>
        <begin position="1"/>
        <end position="19"/>
    </location>
</feature>
<dbReference type="EMBL" id="KK852744">
    <property type="protein sequence ID" value="KDR17343.1"/>
    <property type="molecule type" value="Genomic_DNA"/>
</dbReference>
<proteinExistence type="predicted"/>
<sequence>MLFHQLLGALISCVALLRADFQNDSSKDFADILAELRHDHPIIVKAKDERVEVHSKLTNLASLLEEILRIRNSGQDIPEDDEKVRDELTSAAQSIRRLDDYNEELIAYGRNLSCWFEKVAAAYYAS</sequence>
<dbReference type="InParanoid" id="A0A067R2U9"/>
<evidence type="ECO:0000256" key="1">
    <source>
        <dbReference type="SAM" id="SignalP"/>
    </source>
</evidence>
<evidence type="ECO:0000313" key="3">
    <source>
        <dbReference type="Proteomes" id="UP000027135"/>
    </source>
</evidence>
<keyword evidence="3" id="KW-1185">Reference proteome</keyword>
<accession>A0A067R2U9</accession>
<dbReference type="AlphaFoldDB" id="A0A067R2U9"/>
<reference evidence="2 3" key="1">
    <citation type="journal article" date="2014" name="Nat. Commun.">
        <title>Molecular traces of alternative social organization in a termite genome.</title>
        <authorList>
            <person name="Terrapon N."/>
            <person name="Li C."/>
            <person name="Robertson H.M."/>
            <person name="Ji L."/>
            <person name="Meng X."/>
            <person name="Booth W."/>
            <person name="Chen Z."/>
            <person name="Childers C.P."/>
            <person name="Glastad K.M."/>
            <person name="Gokhale K."/>
            <person name="Gowin J."/>
            <person name="Gronenberg W."/>
            <person name="Hermansen R.A."/>
            <person name="Hu H."/>
            <person name="Hunt B.G."/>
            <person name="Huylmans A.K."/>
            <person name="Khalil S.M."/>
            <person name="Mitchell R.D."/>
            <person name="Munoz-Torres M.C."/>
            <person name="Mustard J.A."/>
            <person name="Pan H."/>
            <person name="Reese J.T."/>
            <person name="Scharf M.E."/>
            <person name="Sun F."/>
            <person name="Vogel H."/>
            <person name="Xiao J."/>
            <person name="Yang W."/>
            <person name="Yang Z."/>
            <person name="Yang Z."/>
            <person name="Zhou J."/>
            <person name="Zhu J."/>
            <person name="Brent C.S."/>
            <person name="Elsik C.G."/>
            <person name="Goodisman M.A."/>
            <person name="Liberles D.A."/>
            <person name="Roe R.M."/>
            <person name="Vargo E.L."/>
            <person name="Vilcinskas A."/>
            <person name="Wang J."/>
            <person name="Bornberg-Bauer E."/>
            <person name="Korb J."/>
            <person name="Zhang G."/>
            <person name="Liebig J."/>
        </authorList>
    </citation>
    <scope>NUCLEOTIDE SEQUENCE [LARGE SCALE GENOMIC DNA]</scope>
    <source>
        <tissue evidence="2">Whole organism</tissue>
    </source>
</reference>
<gene>
    <name evidence="2" type="ORF">L798_08543</name>
</gene>
<feature type="chain" id="PRO_5001644700" evidence="1">
    <location>
        <begin position="20"/>
        <end position="126"/>
    </location>
</feature>
<keyword evidence="1" id="KW-0732">Signal</keyword>
<organism evidence="2 3">
    <name type="scientific">Zootermopsis nevadensis</name>
    <name type="common">Dampwood termite</name>
    <dbReference type="NCBI Taxonomy" id="136037"/>
    <lineage>
        <taxon>Eukaryota</taxon>
        <taxon>Metazoa</taxon>
        <taxon>Ecdysozoa</taxon>
        <taxon>Arthropoda</taxon>
        <taxon>Hexapoda</taxon>
        <taxon>Insecta</taxon>
        <taxon>Pterygota</taxon>
        <taxon>Neoptera</taxon>
        <taxon>Polyneoptera</taxon>
        <taxon>Dictyoptera</taxon>
        <taxon>Blattodea</taxon>
        <taxon>Blattoidea</taxon>
        <taxon>Termitoidae</taxon>
        <taxon>Termopsidae</taxon>
        <taxon>Zootermopsis</taxon>
    </lineage>
</organism>